<evidence type="ECO:0000313" key="4">
    <source>
        <dbReference type="Proteomes" id="UP000059188"/>
    </source>
</evidence>
<protein>
    <recommendedName>
        <fullName evidence="2">DUF6535 domain-containing protein</fullName>
    </recommendedName>
</protein>
<sequence>MQATATKHNNFDDYGAELAQDARVWKTSLDVTLIFAALFTAICTAFVIESSKSLKEDPPERSADRLNQMADILLVIANVKPPSELNVTQITSPEPFSPRRIDLCVNALWFFSLILSASVSLFAMLAKEWCYLFMSGRIGDSWSQTKKRQSRSDGVEKWKMENFVVFLPSLIHLAFLSFAVGLCLYLGDLHFAFIKVVDGENSKVTTEDQEEDAIKSVTWLIKTCGENPRSLDVALQALSGAYEDNEDRQGLLKELGVDKMIYKRLLGLDPYKKDYGELKDLYERAYSFFQKTTGAGTIDQSREIRSKLRKLQTCIERRIFKYVSSGAALTSEHNFEALKIGIKAPSHCLQSLVGGTPPQLSEPIENAVTLLEKHCRGDVWFNRPVMDHLIVGIAILLSRSATESDSQEVAAIVTRLIHIPDLTRAYTTEHRQNVPHRPQFTKGDLGLLLTVFALCRSSHWSSNCLDAPSSTSRTEKAIETIIHYYYSETQRPLDHEKVHSTMVNLGLLELLSHPLEYQLTEADFRVIEDLLVDGSSSFAIHNLPGTSDLYPYASEVVYGVLSLETSRFDLLENTDVASTYLTALNPTNIRGLWTANCARHTAIYSFYS</sequence>
<feature type="transmembrane region" description="Helical" evidence="1">
    <location>
        <begin position="163"/>
        <end position="186"/>
    </location>
</feature>
<proteinExistence type="predicted"/>
<evidence type="ECO:0000313" key="3">
    <source>
        <dbReference type="EMBL" id="CEL60170.1"/>
    </source>
</evidence>
<feature type="transmembrane region" description="Helical" evidence="1">
    <location>
        <begin position="31"/>
        <end position="48"/>
    </location>
</feature>
<dbReference type="Pfam" id="PF20153">
    <property type="entry name" value="DUF6535"/>
    <property type="match status" value="1"/>
</dbReference>
<keyword evidence="4" id="KW-1185">Reference proteome</keyword>
<dbReference type="EMBL" id="LN679536">
    <property type="protein sequence ID" value="CEL60170.1"/>
    <property type="molecule type" value="Genomic_DNA"/>
</dbReference>
<keyword evidence="1" id="KW-0472">Membrane</keyword>
<reference evidence="3 4" key="1">
    <citation type="submission" date="2014-11" db="EMBL/GenBank/DDBJ databases">
        <authorList>
            <person name="Wibberg Daniel"/>
        </authorList>
    </citation>
    <scope>NUCLEOTIDE SEQUENCE [LARGE SCALE GENOMIC DNA]</scope>
    <source>
        <strain evidence="3">Rhizoctonia solani AG1-IB 7/3/14</strain>
    </source>
</reference>
<accession>A0A0B7FR78</accession>
<name>A0A0B7FR78_THACB</name>
<dbReference type="InterPro" id="IPR045338">
    <property type="entry name" value="DUF6535"/>
</dbReference>
<keyword evidence="1" id="KW-0812">Transmembrane</keyword>
<organism evidence="3 4">
    <name type="scientific">Thanatephorus cucumeris (strain AG1-IB / isolate 7/3/14)</name>
    <name type="common">Lettuce bottom rot fungus</name>
    <name type="synonym">Rhizoctonia solani</name>
    <dbReference type="NCBI Taxonomy" id="1108050"/>
    <lineage>
        <taxon>Eukaryota</taxon>
        <taxon>Fungi</taxon>
        <taxon>Dikarya</taxon>
        <taxon>Basidiomycota</taxon>
        <taxon>Agaricomycotina</taxon>
        <taxon>Agaricomycetes</taxon>
        <taxon>Cantharellales</taxon>
        <taxon>Ceratobasidiaceae</taxon>
        <taxon>Rhizoctonia</taxon>
        <taxon>Rhizoctonia solani AG-1</taxon>
    </lineage>
</organism>
<gene>
    <name evidence="3" type="ORF">RSOLAG1IB_12315</name>
</gene>
<feature type="domain" description="DUF6535" evidence="2">
    <location>
        <begin position="22"/>
        <end position="186"/>
    </location>
</feature>
<dbReference type="Proteomes" id="UP000059188">
    <property type="component" value="Unassembled WGS sequence"/>
</dbReference>
<dbReference type="OrthoDB" id="3219854at2759"/>
<evidence type="ECO:0000256" key="1">
    <source>
        <dbReference type="SAM" id="Phobius"/>
    </source>
</evidence>
<evidence type="ECO:0000259" key="2">
    <source>
        <dbReference type="Pfam" id="PF20153"/>
    </source>
</evidence>
<dbReference type="AlphaFoldDB" id="A0A0B7FR78"/>
<keyword evidence="1" id="KW-1133">Transmembrane helix</keyword>
<feature type="transmembrane region" description="Helical" evidence="1">
    <location>
        <begin position="107"/>
        <end position="126"/>
    </location>
</feature>